<sequence length="198" mass="22843">MNHMTTLTTLTWEERIAHYTKATGFPRNLFMGEDGRVVGTWIMGNDYRVKSTYYGGYPATYLRRIKALFPDKRRPLHVFSGKVDLEVFPGDTVDINQNLSPTYVDDAQKLETVPLEQYDLILADPPYSVEDCEHYGTSMVKRNAVMRALQGVRSGTHVVWLDQVLPMYRKDAFAVEATIGMWKSTNHRFRGITIFRRL</sequence>
<evidence type="ECO:0000313" key="1">
    <source>
        <dbReference type="EMBL" id="MBB2159379.1"/>
    </source>
</evidence>
<dbReference type="GO" id="GO:0008168">
    <property type="term" value="F:methyltransferase activity"/>
    <property type="evidence" value="ECO:0007669"/>
    <property type="project" value="InterPro"/>
</dbReference>
<comment type="caution">
    <text evidence="1">The sequence shown here is derived from an EMBL/GenBank/DDBJ whole genome shotgun (WGS) entry which is preliminary data.</text>
</comment>
<dbReference type="GO" id="GO:0032259">
    <property type="term" value="P:methylation"/>
    <property type="evidence" value="ECO:0007669"/>
    <property type="project" value="InterPro"/>
</dbReference>
<name>A0A7W4IAT2_9PROT</name>
<dbReference type="RefSeq" id="WP_182996237.1">
    <property type="nucleotide sequence ID" value="NZ_JABEQJ010000003.1"/>
</dbReference>
<organism evidence="1 2">
    <name type="scientific">Gluconacetobacter sacchari</name>
    <dbReference type="NCBI Taxonomy" id="92759"/>
    <lineage>
        <taxon>Bacteria</taxon>
        <taxon>Pseudomonadati</taxon>
        <taxon>Pseudomonadota</taxon>
        <taxon>Alphaproteobacteria</taxon>
        <taxon>Acetobacterales</taxon>
        <taxon>Acetobacteraceae</taxon>
        <taxon>Gluconacetobacter</taxon>
    </lineage>
</organism>
<gene>
    <name evidence="1" type="ORF">HLH48_04165</name>
</gene>
<dbReference type="AlphaFoldDB" id="A0A7W4IAT2"/>
<proteinExistence type="predicted"/>
<dbReference type="InterPro" id="IPR002052">
    <property type="entry name" value="DNA_methylase_N6_adenine_CS"/>
</dbReference>
<dbReference type="Proteomes" id="UP000589085">
    <property type="component" value="Unassembled WGS sequence"/>
</dbReference>
<dbReference type="EMBL" id="JABEQJ010000003">
    <property type="protein sequence ID" value="MBB2159379.1"/>
    <property type="molecule type" value="Genomic_DNA"/>
</dbReference>
<dbReference type="GO" id="GO:0003676">
    <property type="term" value="F:nucleic acid binding"/>
    <property type="evidence" value="ECO:0007669"/>
    <property type="project" value="InterPro"/>
</dbReference>
<reference evidence="1 2" key="1">
    <citation type="submission" date="2020-04" db="EMBL/GenBank/DDBJ databases">
        <title>Description of novel Gluconacetobacter.</title>
        <authorList>
            <person name="Sombolestani A."/>
        </authorList>
    </citation>
    <scope>NUCLEOTIDE SEQUENCE [LARGE SCALE GENOMIC DNA]</scope>
    <source>
        <strain evidence="1 2">LMG 19747</strain>
    </source>
</reference>
<evidence type="ECO:0000313" key="2">
    <source>
        <dbReference type="Proteomes" id="UP000589085"/>
    </source>
</evidence>
<accession>A0A7W4IAT2</accession>
<protein>
    <submittedName>
        <fullName evidence="1">Uncharacterized protein</fullName>
    </submittedName>
</protein>
<dbReference type="PROSITE" id="PS00092">
    <property type="entry name" value="N6_MTASE"/>
    <property type="match status" value="1"/>
</dbReference>